<dbReference type="SUPFAM" id="SSF48613">
    <property type="entry name" value="Heme oxygenase-like"/>
    <property type="match status" value="1"/>
</dbReference>
<dbReference type="OrthoDB" id="10028886at2759"/>
<feature type="domain" description="Pyridoxamine kinase/Phosphomethylpyrimidine kinase" evidence="6">
    <location>
        <begin position="331"/>
        <end position="576"/>
    </location>
</feature>
<dbReference type="GO" id="GO:0005829">
    <property type="term" value="C:cytosol"/>
    <property type="evidence" value="ECO:0007669"/>
    <property type="project" value="TreeGrafter"/>
</dbReference>
<evidence type="ECO:0008006" key="9">
    <source>
        <dbReference type="Google" id="ProtNLM"/>
    </source>
</evidence>
<evidence type="ECO:0000259" key="5">
    <source>
        <dbReference type="Pfam" id="PF03070"/>
    </source>
</evidence>
<evidence type="ECO:0000313" key="8">
    <source>
        <dbReference type="Proteomes" id="UP000030762"/>
    </source>
</evidence>
<dbReference type="GO" id="GO:0008972">
    <property type="term" value="F:phosphomethylpyrimidine kinase activity"/>
    <property type="evidence" value="ECO:0007669"/>
    <property type="project" value="InterPro"/>
</dbReference>
<dbReference type="InterPro" id="IPR004399">
    <property type="entry name" value="HMP/HMP-P_kinase_dom"/>
</dbReference>
<dbReference type="Pfam" id="PF08543">
    <property type="entry name" value="Phos_pyr_kin"/>
    <property type="match status" value="1"/>
</dbReference>
<dbReference type="EMBL" id="JH767147">
    <property type="protein sequence ID" value="EQC36601.1"/>
    <property type="molecule type" value="Genomic_DNA"/>
</dbReference>
<evidence type="ECO:0000259" key="6">
    <source>
        <dbReference type="Pfam" id="PF08543"/>
    </source>
</evidence>
<sequence>MTHLCQAMVSGTPLSRRLWADASPTRFRCVYHPFLLGVASGALPLTSFQEFLKQDAFYLHGFLQAFAVAVAKADSPADAIALVKLMQGVNEELELHTSFMESWGVPPHVVDATSATPATRAYVDFLRATAKAATSVAEILAAMVPCARLYAALGQALAGARTHLTATPGVNTYAKWIETYATAEFEASANVMEALLDTIATRDEVDERRLFALYDRAMQLERSFFDAYFPVANAREMLRPTVLQCDATTLVLASPTSSIEPLPSASLLAAVLTRILDGASLQVTATDVGADERDACTELLVLSTSVASDDAAPIHAPAARVPSVLCIAGSDSGGGAGIQADVKACTALGVFSTSAVTAITVQNTHGVLSIHAVPIATLRAQIRCVLEDIGADVIKTGMLASAAIVQCVVDAVKEFDAIPLIVDPVMVSTSGHTLLEADAHASIVKELFPLAMLITPNIPEASFLLDGRSISTVDDMKVAAADLQRLGRSRYVLVKGGHLDDPAKVVDVLYDGTECFCFESPRITTTNTHGTGCTLASAIAAHYAKVPDIKSAVLHAIRYVHAILVSSQDCRLGHGPQGPMLHWL</sequence>
<evidence type="ECO:0000256" key="2">
    <source>
        <dbReference type="ARBA" id="ARBA00022741"/>
    </source>
</evidence>
<name>T0QPD3_SAPDV</name>
<protein>
    <recommendedName>
        <fullName evidence="9">Phosphomethylpyrimidine kinase</fullName>
    </recommendedName>
</protein>
<feature type="domain" description="Thiaminase-2/PQQC" evidence="5">
    <location>
        <begin position="28"/>
        <end position="227"/>
    </location>
</feature>
<evidence type="ECO:0000256" key="3">
    <source>
        <dbReference type="ARBA" id="ARBA00022777"/>
    </source>
</evidence>
<dbReference type="NCBIfam" id="TIGR00097">
    <property type="entry name" value="HMP-P_kinase"/>
    <property type="match status" value="1"/>
</dbReference>
<dbReference type="Proteomes" id="UP000030762">
    <property type="component" value="Unassembled WGS sequence"/>
</dbReference>
<organism evidence="7 8">
    <name type="scientific">Saprolegnia diclina (strain VS20)</name>
    <dbReference type="NCBI Taxonomy" id="1156394"/>
    <lineage>
        <taxon>Eukaryota</taxon>
        <taxon>Sar</taxon>
        <taxon>Stramenopiles</taxon>
        <taxon>Oomycota</taxon>
        <taxon>Saprolegniomycetes</taxon>
        <taxon>Saprolegniales</taxon>
        <taxon>Saprolegniaceae</taxon>
        <taxon>Saprolegnia</taxon>
    </lineage>
</organism>
<dbReference type="PANTHER" id="PTHR20858">
    <property type="entry name" value="PHOSPHOMETHYLPYRIMIDINE KINASE"/>
    <property type="match status" value="1"/>
</dbReference>
<reference evidence="7 8" key="1">
    <citation type="submission" date="2012-04" db="EMBL/GenBank/DDBJ databases">
        <title>The Genome Sequence of Saprolegnia declina VS20.</title>
        <authorList>
            <consortium name="The Broad Institute Genome Sequencing Platform"/>
            <person name="Russ C."/>
            <person name="Nusbaum C."/>
            <person name="Tyler B."/>
            <person name="van West P."/>
            <person name="Dieguez-Uribeondo J."/>
            <person name="de Bruijn I."/>
            <person name="Tripathy S."/>
            <person name="Jiang R."/>
            <person name="Young S.K."/>
            <person name="Zeng Q."/>
            <person name="Gargeya S."/>
            <person name="Fitzgerald M."/>
            <person name="Haas B."/>
            <person name="Abouelleil A."/>
            <person name="Alvarado L."/>
            <person name="Arachchi H.M."/>
            <person name="Berlin A."/>
            <person name="Chapman S.B."/>
            <person name="Goldberg J."/>
            <person name="Griggs A."/>
            <person name="Gujja S."/>
            <person name="Hansen M."/>
            <person name="Howarth C."/>
            <person name="Imamovic A."/>
            <person name="Larimer J."/>
            <person name="McCowen C."/>
            <person name="Montmayeur A."/>
            <person name="Murphy C."/>
            <person name="Neiman D."/>
            <person name="Pearson M."/>
            <person name="Priest M."/>
            <person name="Roberts A."/>
            <person name="Saif S."/>
            <person name="Shea T."/>
            <person name="Sisk P."/>
            <person name="Sykes S."/>
            <person name="Wortman J."/>
            <person name="Nusbaum C."/>
            <person name="Birren B."/>
        </authorList>
    </citation>
    <scope>NUCLEOTIDE SEQUENCE [LARGE SCALE GENOMIC DNA]</scope>
    <source>
        <strain evidence="7 8">VS20</strain>
    </source>
</reference>
<dbReference type="STRING" id="1156394.T0QPD3"/>
<dbReference type="InterPro" id="IPR029056">
    <property type="entry name" value="Ribokinase-like"/>
</dbReference>
<proteinExistence type="predicted"/>
<dbReference type="OMA" id="WIETYAT"/>
<keyword evidence="2" id="KW-0547">Nucleotide-binding</keyword>
<dbReference type="Pfam" id="PF03070">
    <property type="entry name" value="TENA_THI-4"/>
    <property type="match status" value="1"/>
</dbReference>
<dbReference type="GO" id="GO:0008902">
    <property type="term" value="F:hydroxymethylpyrimidine kinase activity"/>
    <property type="evidence" value="ECO:0007669"/>
    <property type="project" value="TreeGrafter"/>
</dbReference>
<dbReference type="GO" id="GO:0005524">
    <property type="term" value="F:ATP binding"/>
    <property type="evidence" value="ECO:0007669"/>
    <property type="project" value="UniProtKB-KW"/>
</dbReference>
<dbReference type="InterPro" id="IPR004305">
    <property type="entry name" value="Thiaminase-2/PQQC"/>
</dbReference>
<keyword evidence="8" id="KW-1185">Reference proteome</keyword>
<keyword evidence="4" id="KW-0067">ATP-binding</keyword>
<dbReference type="InterPro" id="IPR016084">
    <property type="entry name" value="Haem_Oase-like_multi-hlx"/>
</dbReference>
<dbReference type="RefSeq" id="XP_008610022.1">
    <property type="nucleotide sequence ID" value="XM_008611800.1"/>
</dbReference>
<dbReference type="GeneID" id="19946770"/>
<dbReference type="InParanoid" id="T0QPD3"/>
<dbReference type="Gene3D" id="3.40.1190.20">
    <property type="match status" value="1"/>
</dbReference>
<dbReference type="GO" id="GO:0009228">
    <property type="term" value="P:thiamine biosynthetic process"/>
    <property type="evidence" value="ECO:0007669"/>
    <property type="project" value="InterPro"/>
</dbReference>
<evidence type="ECO:0000256" key="1">
    <source>
        <dbReference type="ARBA" id="ARBA00022679"/>
    </source>
</evidence>
<dbReference type="CDD" id="cd19368">
    <property type="entry name" value="TenA_C_AtTH2-like"/>
    <property type="match status" value="1"/>
</dbReference>
<feature type="non-terminal residue" evidence="7">
    <location>
        <position position="1"/>
    </location>
</feature>
<dbReference type="eggNOG" id="KOG2598">
    <property type="taxonomic scope" value="Eukaryota"/>
</dbReference>
<dbReference type="SUPFAM" id="SSF53613">
    <property type="entry name" value="Ribokinase-like"/>
    <property type="match status" value="1"/>
</dbReference>
<dbReference type="FunFam" id="3.40.1190.20:FF:000003">
    <property type="entry name" value="Phosphomethylpyrimidine kinase ThiD"/>
    <property type="match status" value="1"/>
</dbReference>
<evidence type="ECO:0000313" key="7">
    <source>
        <dbReference type="EMBL" id="EQC36601.1"/>
    </source>
</evidence>
<gene>
    <name evidence="7" type="ORF">SDRG_06043</name>
</gene>
<keyword evidence="3" id="KW-0418">Kinase</keyword>
<dbReference type="AlphaFoldDB" id="T0QPD3"/>
<dbReference type="Gene3D" id="1.20.910.10">
    <property type="entry name" value="Heme oxygenase-like"/>
    <property type="match status" value="1"/>
</dbReference>
<dbReference type="CDD" id="cd01169">
    <property type="entry name" value="HMPP_kinase"/>
    <property type="match status" value="1"/>
</dbReference>
<dbReference type="InterPro" id="IPR013749">
    <property type="entry name" value="PM/HMP-P_kinase-1"/>
</dbReference>
<dbReference type="VEuPathDB" id="FungiDB:SDRG_06043"/>
<evidence type="ECO:0000256" key="4">
    <source>
        <dbReference type="ARBA" id="ARBA00022840"/>
    </source>
</evidence>
<accession>T0QPD3</accession>
<keyword evidence="1" id="KW-0808">Transferase</keyword>
<dbReference type="PANTHER" id="PTHR20858:SF17">
    <property type="entry name" value="HYDROXYMETHYLPYRIMIDINE_PHOSPHOMETHYLPYRIMIDINE KINASE THI20-RELATED"/>
    <property type="match status" value="1"/>
</dbReference>